<evidence type="ECO:0000256" key="8">
    <source>
        <dbReference type="ARBA" id="ARBA00022989"/>
    </source>
</evidence>
<dbReference type="PROSITE" id="PS51292">
    <property type="entry name" value="ZF_RING_CH"/>
    <property type="match status" value="1"/>
</dbReference>
<dbReference type="EMBL" id="JARBJD010000007">
    <property type="protein sequence ID" value="KAK2963191.1"/>
    <property type="molecule type" value="Genomic_DNA"/>
</dbReference>
<evidence type="ECO:0000256" key="9">
    <source>
        <dbReference type="ARBA" id="ARBA00023136"/>
    </source>
</evidence>
<feature type="transmembrane region" description="Helical" evidence="11">
    <location>
        <begin position="125"/>
        <end position="147"/>
    </location>
</feature>
<organism evidence="13 14">
    <name type="scientific">Blattamonas nauphoetae</name>
    <dbReference type="NCBI Taxonomy" id="2049346"/>
    <lineage>
        <taxon>Eukaryota</taxon>
        <taxon>Metamonada</taxon>
        <taxon>Preaxostyla</taxon>
        <taxon>Oxymonadida</taxon>
        <taxon>Blattamonas</taxon>
    </lineage>
</organism>
<evidence type="ECO:0000256" key="3">
    <source>
        <dbReference type="ARBA" id="ARBA00022692"/>
    </source>
</evidence>
<keyword evidence="2" id="KW-0808">Transferase</keyword>
<keyword evidence="3 11" id="KW-0812">Transmembrane</keyword>
<evidence type="ECO:0000313" key="13">
    <source>
        <dbReference type="EMBL" id="KAK2963191.1"/>
    </source>
</evidence>
<evidence type="ECO:0000256" key="2">
    <source>
        <dbReference type="ARBA" id="ARBA00022679"/>
    </source>
</evidence>
<protein>
    <recommendedName>
        <fullName evidence="12">RING-CH-type domain-containing protein</fullName>
    </recommendedName>
</protein>
<evidence type="ECO:0000256" key="10">
    <source>
        <dbReference type="SAM" id="MobiDB-lite"/>
    </source>
</evidence>
<comment type="caution">
    <text evidence="13">The sequence shown here is derived from an EMBL/GenBank/DDBJ whole genome shotgun (WGS) entry which is preliminary data.</text>
</comment>
<accession>A0ABQ9YHF5</accession>
<evidence type="ECO:0000256" key="4">
    <source>
        <dbReference type="ARBA" id="ARBA00022723"/>
    </source>
</evidence>
<evidence type="ECO:0000256" key="5">
    <source>
        <dbReference type="ARBA" id="ARBA00022771"/>
    </source>
</evidence>
<dbReference type="PANTHER" id="PTHR46065">
    <property type="entry name" value="E3 UBIQUITIN-PROTEIN LIGASE MARCH 2/3 FAMILY MEMBER"/>
    <property type="match status" value="1"/>
</dbReference>
<keyword evidence="7" id="KW-0862">Zinc</keyword>
<evidence type="ECO:0000256" key="1">
    <source>
        <dbReference type="ARBA" id="ARBA00004141"/>
    </source>
</evidence>
<keyword evidence="6" id="KW-0833">Ubl conjugation pathway</keyword>
<dbReference type="Proteomes" id="UP001281761">
    <property type="component" value="Unassembled WGS sequence"/>
</dbReference>
<evidence type="ECO:0000256" key="7">
    <source>
        <dbReference type="ARBA" id="ARBA00022833"/>
    </source>
</evidence>
<proteinExistence type="predicted"/>
<keyword evidence="4" id="KW-0479">Metal-binding</keyword>
<dbReference type="InterPro" id="IPR013083">
    <property type="entry name" value="Znf_RING/FYVE/PHD"/>
</dbReference>
<sequence length="208" mass="24233">MSNNRICYICQLSDTNEQIIRPCHCTGELGYVHPDCITEWIKSQLNNGIEEPKCQFCQHIFLYKTKPKPFKQWKRMPIDMITALKIVFSTVAFFLTLYAASFAIPDMIYRQYKFKQATVRSYCQYILYGLAELFVVFLFLTAIQTYINLIRKWRRSNQAITIVLPNQFSDDGYQLGGSIKSNRRSPSPDRTAINEDHPETEPLLASYT</sequence>
<feature type="transmembrane region" description="Helical" evidence="11">
    <location>
        <begin position="83"/>
        <end position="105"/>
    </location>
</feature>
<comment type="subcellular location">
    <subcellularLocation>
        <location evidence="1">Membrane</location>
        <topology evidence="1">Multi-pass membrane protein</topology>
    </subcellularLocation>
</comment>
<dbReference type="Gene3D" id="3.30.40.10">
    <property type="entry name" value="Zinc/RING finger domain, C3HC4 (zinc finger)"/>
    <property type="match status" value="1"/>
</dbReference>
<keyword evidence="8 11" id="KW-1133">Transmembrane helix</keyword>
<gene>
    <name evidence="13" type="ORF">BLNAU_1724</name>
</gene>
<evidence type="ECO:0000256" key="6">
    <source>
        <dbReference type="ARBA" id="ARBA00022786"/>
    </source>
</evidence>
<dbReference type="SUPFAM" id="SSF57850">
    <property type="entry name" value="RING/U-box"/>
    <property type="match status" value="1"/>
</dbReference>
<keyword evidence="5" id="KW-0863">Zinc-finger</keyword>
<name>A0ABQ9YHF5_9EUKA</name>
<dbReference type="Pfam" id="PF12906">
    <property type="entry name" value="RINGv"/>
    <property type="match status" value="1"/>
</dbReference>
<evidence type="ECO:0000256" key="11">
    <source>
        <dbReference type="SAM" id="Phobius"/>
    </source>
</evidence>
<evidence type="ECO:0000259" key="12">
    <source>
        <dbReference type="PROSITE" id="PS51292"/>
    </source>
</evidence>
<evidence type="ECO:0000313" key="14">
    <source>
        <dbReference type="Proteomes" id="UP001281761"/>
    </source>
</evidence>
<keyword evidence="9 11" id="KW-0472">Membrane</keyword>
<dbReference type="PANTHER" id="PTHR46065:SF3">
    <property type="entry name" value="FI20425P1"/>
    <property type="match status" value="1"/>
</dbReference>
<keyword evidence="14" id="KW-1185">Reference proteome</keyword>
<dbReference type="InterPro" id="IPR011016">
    <property type="entry name" value="Znf_RING-CH"/>
</dbReference>
<feature type="domain" description="RING-CH-type" evidence="12">
    <location>
        <begin position="1"/>
        <end position="64"/>
    </location>
</feature>
<dbReference type="SMART" id="SM00744">
    <property type="entry name" value="RINGv"/>
    <property type="match status" value="1"/>
</dbReference>
<feature type="region of interest" description="Disordered" evidence="10">
    <location>
        <begin position="177"/>
        <end position="208"/>
    </location>
</feature>
<reference evidence="13 14" key="1">
    <citation type="journal article" date="2022" name="bioRxiv">
        <title>Genomics of Preaxostyla Flagellates Illuminates Evolutionary Transitions and the Path Towards Mitochondrial Loss.</title>
        <authorList>
            <person name="Novak L.V.F."/>
            <person name="Treitli S.C."/>
            <person name="Pyrih J."/>
            <person name="Halakuc P."/>
            <person name="Pipaliya S.V."/>
            <person name="Vacek V."/>
            <person name="Brzon O."/>
            <person name="Soukal P."/>
            <person name="Eme L."/>
            <person name="Dacks J.B."/>
            <person name="Karnkowska A."/>
            <person name="Elias M."/>
            <person name="Hampl V."/>
        </authorList>
    </citation>
    <scope>NUCLEOTIDE SEQUENCE [LARGE SCALE GENOMIC DNA]</scope>
    <source>
        <strain evidence="13">NAU3</strain>
        <tissue evidence="13">Gut</tissue>
    </source>
</reference>